<dbReference type="InterPro" id="IPR000089">
    <property type="entry name" value="Biotin_lipoyl"/>
</dbReference>
<dbReference type="PROSITE" id="PS00866">
    <property type="entry name" value="CPSASE_1"/>
    <property type="match status" value="1"/>
</dbReference>
<dbReference type="InterPro" id="IPR011764">
    <property type="entry name" value="Biotin_carboxylation_dom"/>
</dbReference>
<dbReference type="GO" id="GO:0004075">
    <property type="term" value="F:biotin carboxylase activity"/>
    <property type="evidence" value="ECO:0007669"/>
    <property type="project" value="UniProtKB-EC"/>
</dbReference>
<keyword evidence="2" id="KW-0436">Ligase</keyword>
<evidence type="ECO:0000256" key="6">
    <source>
        <dbReference type="ARBA" id="ARBA00048501"/>
    </source>
</evidence>
<feature type="domain" description="Lipoyl-binding" evidence="8">
    <location>
        <begin position="573"/>
        <end position="649"/>
    </location>
</feature>
<dbReference type="SUPFAM" id="SSF52440">
    <property type="entry name" value="PreATP-grasp domain"/>
    <property type="match status" value="1"/>
</dbReference>
<dbReference type="PROSITE" id="PS50968">
    <property type="entry name" value="BIOTINYL_LIPOYL"/>
    <property type="match status" value="1"/>
</dbReference>
<dbReference type="PROSITE" id="PS00867">
    <property type="entry name" value="CPSASE_2"/>
    <property type="match status" value="1"/>
</dbReference>
<dbReference type="FunFam" id="3.40.50.20:FF:000010">
    <property type="entry name" value="Propionyl-CoA carboxylase subunit alpha"/>
    <property type="match status" value="1"/>
</dbReference>
<protein>
    <submittedName>
        <fullName evidence="11">Acetyl-/propionyl-coenzyme A carboxylase alpha chain</fullName>
    </submittedName>
</protein>
<dbReference type="InterPro" id="IPR011053">
    <property type="entry name" value="Single_hybrid_motif"/>
</dbReference>
<dbReference type="CDD" id="cd06850">
    <property type="entry name" value="biotinyl_domain"/>
    <property type="match status" value="1"/>
</dbReference>
<dbReference type="FunFam" id="2.40.50.100:FF:000003">
    <property type="entry name" value="Acetyl-CoA carboxylase biotin carboxyl carrier protein"/>
    <property type="match status" value="1"/>
</dbReference>
<dbReference type="Pfam" id="PF02785">
    <property type="entry name" value="Biotin_carb_C"/>
    <property type="match status" value="1"/>
</dbReference>
<evidence type="ECO:0000259" key="10">
    <source>
        <dbReference type="PROSITE" id="PS50979"/>
    </source>
</evidence>
<dbReference type="InterPro" id="IPR001882">
    <property type="entry name" value="Biotin_BS"/>
</dbReference>
<proteinExistence type="predicted"/>
<dbReference type="GO" id="GO:0046872">
    <property type="term" value="F:metal ion binding"/>
    <property type="evidence" value="ECO:0007669"/>
    <property type="project" value="InterPro"/>
</dbReference>
<comment type="catalytic activity">
    <reaction evidence="6">
        <text>N(6)-biotinyl-L-lysyl-[protein] + hydrogencarbonate + ATP = N(6)-carboxybiotinyl-L-lysyl-[protein] + ADP + phosphate + H(+)</text>
        <dbReference type="Rhea" id="RHEA:13501"/>
        <dbReference type="Rhea" id="RHEA-COMP:10505"/>
        <dbReference type="Rhea" id="RHEA-COMP:10506"/>
        <dbReference type="ChEBI" id="CHEBI:15378"/>
        <dbReference type="ChEBI" id="CHEBI:17544"/>
        <dbReference type="ChEBI" id="CHEBI:30616"/>
        <dbReference type="ChEBI" id="CHEBI:43474"/>
        <dbReference type="ChEBI" id="CHEBI:83144"/>
        <dbReference type="ChEBI" id="CHEBI:83145"/>
        <dbReference type="ChEBI" id="CHEBI:456216"/>
        <dbReference type="EC" id="6.3.4.14"/>
    </reaction>
    <physiologicalReaction direction="left-to-right" evidence="6">
        <dbReference type="Rhea" id="RHEA:13502"/>
    </physiologicalReaction>
</comment>
<keyword evidence="5" id="KW-0092">Biotin</keyword>
<dbReference type="InterPro" id="IPR005481">
    <property type="entry name" value="BC-like_N"/>
</dbReference>
<dbReference type="InterPro" id="IPR005482">
    <property type="entry name" value="Biotin_COase_C"/>
</dbReference>
<evidence type="ECO:0000313" key="11">
    <source>
        <dbReference type="EMBL" id="XAY03338.1"/>
    </source>
</evidence>
<feature type="domain" description="ATP-grasp" evidence="9">
    <location>
        <begin position="124"/>
        <end position="320"/>
    </location>
</feature>
<evidence type="ECO:0000256" key="4">
    <source>
        <dbReference type="ARBA" id="ARBA00022840"/>
    </source>
</evidence>
<reference evidence="11" key="1">
    <citation type="submission" date="2022-12" db="EMBL/GenBank/DDBJ databases">
        <title>Paraconexibacter alkalitolerans sp. nov. and Baekduia alba sp. nov., isolated from soil and emended description of the genera Paraconexibacter (Chun et al., 2020) and Baekduia (An et al., 2020).</title>
        <authorList>
            <person name="Vieira S."/>
            <person name="Huber K.J."/>
            <person name="Geppert A."/>
            <person name="Wolf J."/>
            <person name="Neumann-Schaal M."/>
            <person name="Muesken M."/>
            <person name="Overmann J."/>
        </authorList>
    </citation>
    <scope>NUCLEOTIDE SEQUENCE</scope>
    <source>
        <strain evidence="11">AEG42_29</strain>
    </source>
</reference>
<dbReference type="SMART" id="SM00878">
    <property type="entry name" value="Biotin_carb_C"/>
    <property type="match status" value="1"/>
</dbReference>
<dbReference type="Pfam" id="PF21139">
    <property type="entry name" value="BT_MCC_alpha"/>
    <property type="match status" value="1"/>
</dbReference>
<dbReference type="InterPro" id="IPR011761">
    <property type="entry name" value="ATP-grasp"/>
</dbReference>
<dbReference type="Pfam" id="PF00364">
    <property type="entry name" value="Biotin_lipoyl"/>
    <property type="match status" value="1"/>
</dbReference>
<dbReference type="Pfam" id="PF02786">
    <property type="entry name" value="CPSase_L_D2"/>
    <property type="match status" value="1"/>
</dbReference>
<evidence type="ECO:0000256" key="2">
    <source>
        <dbReference type="ARBA" id="ARBA00022598"/>
    </source>
</evidence>
<comment type="cofactor">
    <cofactor evidence="1">
        <name>biotin</name>
        <dbReference type="ChEBI" id="CHEBI:57586"/>
    </cofactor>
</comment>
<dbReference type="InterPro" id="IPR050856">
    <property type="entry name" value="Biotin_carboxylase_complex"/>
</dbReference>
<dbReference type="InterPro" id="IPR005479">
    <property type="entry name" value="CPAse_ATP-bd"/>
</dbReference>
<dbReference type="PROSITE" id="PS50975">
    <property type="entry name" value="ATP_GRASP"/>
    <property type="match status" value="1"/>
</dbReference>
<dbReference type="Pfam" id="PF00289">
    <property type="entry name" value="Biotin_carb_N"/>
    <property type="match status" value="1"/>
</dbReference>
<dbReference type="AlphaFoldDB" id="A0AAU7AP07"/>
<dbReference type="PANTHER" id="PTHR18866">
    <property type="entry name" value="CARBOXYLASE:PYRUVATE/ACETYL-COA/PROPIONYL-COA CARBOXYLASE"/>
    <property type="match status" value="1"/>
</dbReference>
<dbReference type="InterPro" id="IPR048429">
    <property type="entry name" value="MCC_alpha_BT"/>
</dbReference>
<dbReference type="InterPro" id="IPR016185">
    <property type="entry name" value="PreATP-grasp_dom_sf"/>
</dbReference>
<dbReference type="InterPro" id="IPR011054">
    <property type="entry name" value="Rudment_hybrid_motif"/>
</dbReference>
<name>A0AAU7AP07_9ACTN</name>
<gene>
    <name evidence="11" type="primary">accA1_1</name>
    <name evidence="11" type="ORF">DSM112329_00151</name>
</gene>
<keyword evidence="4 7" id="KW-0067">ATP-binding</keyword>
<dbReference type="Gene3D" id="2.40.50.100">
    <property type="match status" value="1"/>
</dbReference>
<feature type="domain" description="Biotin carboxylation" evidence="10">
    <location>
        <begin position="5"/>
        <end position="447"/>
    </location>
</feature>
<evidence type="ECO:0000256" key="5">
    <source>
        <dbReference type="ARBA" id="ARBA00023267"/>
    </source>
</evidence>
<dbReference type="SUPFAM" id="SSF51230">
    <property type="entry name" value="Single hybrid motif"/>
    <property type="match status" value="1"/>
</dbReference>
<evidence type="ECO:0000256" key="1">
    <source>
        <dbReference type="ARBA" id="ARBA00001953"/>
    </source>
</evidence>
<evidence type="ECO:0000259" key="8">
    <source>
        <dbReference type="PROSITE" id="PS50968"/>
    </source>
</evidence>
<dbReference type="EMBL" id="CP114014">
    <property type="protein sequence ID" value="XAY03338.1"/>
    <property type="molecule type" value="Genomic_DNA"/>
</dbReference>
<dbReference type="RefSeq" id="WP_354699893.1">
    <property type="nucleotide sequence ID" value="NZ_CP114014.1"/>
</dbReference>
<keyword evidence="3 7" id="KW-0547">Nucleotide-binding</keyword>
<dbReference type="SUPFAM" id="SSF51246">
    <property type="entry name" value="Rudiment single hybrid motif"/>
    <property type="match status" value="1"/>
</dbReference>
<dbReference type="SUPFAM" id="SSF56059">
    <property type="entry name" value="Glutathione synthetase ATP-binding domain-like"/>
    <property type="match status" value="1"/>
</dbReference>
<evidence type="ECO:0000256" key="3">
    <source>
        <dbReference type="ARBA" id="ARBA00022741"/>
    </source>
</evidence>
<dbReference type="PROSITE" id="PS00188">
    <property type="entry name" value="BIOTIN"/>
    <property type="match status" value="1"/>
</dbReference>
<dbReference type="GO" id="GO:0005524">
    <property type="term" value="F:ATP binding"/>
    <property type="evidence" value="ECO:0007669"/>
    <property type="project" value="UniProtKB-UniRule"/>
</dbReference>
<dbReference type="Gene3D" id="3.30.470.20">
    <property type="entry name" value="ATP-grasp fold, B domain"/>
    <property type="match status" value="1"/>
</dbReference>
<evidence type="ECO:0000256" key="7">
    <source>
        <dbReference type="PROSITE-ProRule" id="PRU00409"/>
    </source>
</evidence>
<evidence type="ECO:0000259" key="9">
    <source>
        <dbReference type="PROSITE" id="PS50975"/>
    </source>
</evidence>
<sequence>MPSASINRVLVANRGEIARRVFATCRRLGVGTVAVYSEPDADALFVREADVAVALGGSSPADSYLRGDAVIAAALATGADAIHPGYGFLSENAGFARAVVDAGLIWVGPSPEAIVAMGSKIGARERMEAAGVPVLPGAHLTDGESLDDAAARVGFPLLVKASAGGGGKGMRVVADAGALAGAVEAAQREAGSAFGDATVFLERYAPRSRHVEVQLMGDTHGTVLALHERDCSVQRRHQKVIEEAPSPAVDAALRARLADAAIKAGQALQYTGAGTVEFLLVDGTQDFFFLEVNTRLQVEHPVTELVTGLDLVELQLLVAEGRALPAAAAAPPLDGWAMEARLYAEDPANDFLPVTGTLTRFEVDDAVRVDTGVQSGSEISPFYDPMIAKVIAHGATREEAARKLADALARAAVQGTTTNRDFLVRVLRSPEFLGGEADTAWLDRADVAALAAPLLDAEQTRVAALAAALAGAAGRRAAATVLAGVPSGWRNNPAVPQVARFATAHEDELEVRYRYDRTGTQLVEPAGIVLHAVAADAVTLTADGLRRTYRVGPDAVTTPDGEAPLRKLPRFVDPTAALSAGSLTSPMPGTVLRVLAEAGAQVTAGTPLLVLEAMKMEHEIVAPADGTLSALPVAAGDQVSAGDVLAVVDAPDAQRAG</sequence>
<organism evidence="11">
    <name type="scientific">Paraconexibacter sp. AEG42_29</name>
    <dbReference type="NCBI Taxonomy" id="2997339"/>
    <lineage>
        <taxon>Bacteria</taxon>
        <taxon>Bacillati</taxon>
        <taxon>Actinomycetota</taxon>
        <taxon>Thermoleophilia</taxon>
        <taxon>Solirubrobacterales</taxon>
        <taxon>Paraconexibacteraceae</taxon>
        <taxon>Paraconexibacter</taxon>
    </lineage>
</organism>
<accession>A0AAU7AP07</accession>
<dbReference type="PROSITE" id="PS50979">
    <property type="entry name" value="BC"/>
    <property type="match status" value="1"/>
</dbReference>
<dbReference type="KEGG" id="parq:DSM112329_00151"/>
<dbReference type="PANTHER" id="PTHR18866:SF126">
    <property type="entry name" value="BIOTIN CARBOXYLASE"/>
    <property type="match status" value="1"/>
</dbReference>